<evidence type="ECO:0000313" key="2">
    <source>
        <dbReference type="EMBL" id="PZG06258.1"/>
    </source>
</evidence>
<dbReference type="PANTHER" id="PTHR23026:SF123">
    <property type="entry name" value="NAD(P)H NITROREDUCTASE RV3131-RELATED"/>
    <property type="match status" value="1"/>
</dbReference>
<dbReference type="OrthoDB" id="8156917at2"/>
<dbReference type="AlphaFoldDB" id="A0A2W2E288"/>
<reference evidence="2 3" key="1">
    <citation type="submission" date="2018-01" db="EMBL/GenBank/DDBJ databases">
        <title>Draft genome sequence of Jishengella sp. NA12.</title>
        <authorList>
            <person name="Sahin N."/>
            <person name="Ay H."/>
            <person name="Saygin H."/>
        </authorList>
    </citation>
    <scope>NUCLEOTIDE SEQUENCE [LARGE SCALE GENOMIC DNA]</scope>
    <source>
        <strain evidence="2 3">NA12</strain>
    </source>
</reference>
<evidence type="ECO:0000256" key="1">
    <source>
        <dbReference type="SAM" id="MobiDB-lite"/>
    </source>
</evidence>
<accession>A0A2W2E288</accession>
<comment type="caution">
    <text evidence="2">The sequence shown here is derived from an EMBL/GenBank/DDBJ whole genome shotgun (WGS) entry which is preliminary data.</text>
</comment>
<dbReference type="SUPFAM" id="SSF55469">
    <property type="entry name" value="FMN-dependent nitroreductase-like"/>
    <property type="match status" value="2"/>
</dbReference>
<dbReference type="InterPro" id="IPR050627">
    <property type="entry name" value="Nitroreductase/BluB"/>
</dbReference>
<name>A0A2W2E288_9ACTN</name>
<proteinExistence type="predicted"/>
<protein>
    <submittedName>
        <fullName evidence="2">Nitroreductase</fullName>
    </submittedName>
</protein>
<gene>
    <name evidence="2" type="ORF">C1I95_32200</name>
</gene>
<dbReference type="NCBIfam" id="NF047509">
    <property type="entry name" value="Rv3131_FMN_oxido"/>
    <property type="match status" value="1"/>
</dbReference>
<sequence>MGVPPRAVRAESGPKCPSGQDRRSVPAAGGSRRMNWTRPTAVPRYGTIGTHGKVVTMSHQTPATHRPLTTALAEAAAMAGHAPSVHNTQPWRWRVLPDALELRVARDRQLTATDPEGELLTLSCGAALQHARLALAAEGWTATVHRMPDPADPDLLARLTDPQPIGADPDAMRMVQCMQVRHTDRRPVSGEPVADDTLSAIASAAGREGARLEILDRDQVLQLAASASHAATVEAEDSQLREELDYWTSRAGGMGLTPEVLPEQPPQTTVPGRDFGRPGTLPVGPGHDQAASYGLLYGEEDEPVSWLRAGEALSAAWLTATRLGVSAVPLSGVVEVPATRQTLRQVLAGLGYPYLVLRLGIADPAHAGPPHTPRLPREQVVDTSAVDGGA</sequence>
<dbReference type="InterPro" id="IPR000415">
    <property type="entry name" value="Nitroreductase-like"/>
</dbReference>
<dbReference type="EMBL" id="POTY01000365">
    <property type="protein sequence ID" value="PZG06258.1"/>
    <property type="molecule type" value="Genomic_DNA"/>
</dbReference>
<dbReference type="Proteomes" id="UP000248924">
    <property type="component" value="Unassembled WGS sequence"/>
</dbReference>
<evidence type="ECO:0000313" key="3">
    <source>
        <dbReference type="Proteomes" id="UP000248924"/>
    </source>
</evidence>
<organism evidence="2 3">
    <name type="scientific">Micromonospora craterilacus</name>
    <dbReference type="NCBI Taxonomy" id="1655439"/>
    <lineage>
        <taxon>Bacteria</taxon>
        <taxon>Bacillati</taxon>
        <taxon>Actinomycetota</taxon>
        <taxon>Actinomycetes</taxon>
        <taxon>Micromonosporales</taxon>
        <taxon>Micromonosporaceae</taxon>
        <taxon>Micromonospora</taxon>
    </lineage>
</organism>
<keyword evidence="3" id="KW-1185">Reference proteome</keyword>
<dbReference type="GO" id="GO:0016491">
    <property type="term" value="F:oxidoreductase activity"/>
    <property type="evidence" value="ECO:0007669"/>
    <property type="project" value="InterPro"/>
</dbReference>
<dbReference type="Gene3D" id="3.40.109.10">
    <property type="entry name" value="NADH Oxidase"/>
    <property type="match status" value="1"/>
</dbReference>
<feature type="region of interest" description="Disordered" evidence="1">
    <location>
        <begin position="1"/>
        <end position="47"/>
    </location>
</feature>
<dbReference type="PANTHER" id="PTHR23026">
    <property type="entry name" value="NADPH NITROREDUCTASE"/>
    <property type="match status" value="1"/>
</dbReference>